<comment type="caution">
    <text evidence="2">The sequence shown here is derived from an EMBL/GenBank/DDBJ whole genome shotgun (WGS) entry which is preliminary data.</text>
</comment>
<accession>A0ABV9PJT7</accession>
<dbReference type="RefSeq" id="WP_213259775.1">
    <property type="nucleotide sequence ID" value="NZ_JAGYWA010000009.1"/>
</dbReference>
<feature type="transmembrane region" description="Helical" evidence="1">
    <location>
        <begin position="118"/>
        <end position="142"/>
    </location>
</feature>
<reference evidence="3" key="1">
    <citation type="journal article" date="2019" name="Int. J. Syst. Evol. Microbiol.">
        <title>The Global Catalogue of Microorganisms (GCM) 10K type strain sequencing project: providing services to taxonomists for standard genome sequencing and annotation.</title>
        <authorList>
            <consortium name="The Broad Institute Genomics Platform"/>
            <consortium name="The Broad Institute Genome Sequencing Center for Infectious Disease"/>
            <person name="Wu L."/>
            <person name="Ma J."/>
        </authorList>
    </citation>
    <scope>NUCLEOTIDE SEQUENCE [LARGE SCALE GENOMIC DNA]</scope>
    <source>
        <strain evidence="3">WYCCWR 13023</strain>
    </source>
</reference>
<organism evidence="2 3">
    <name type="scientific">Flavobacterium branchiicola</name>
    <dbReference type="NCBI Taxonomy" id="1114875"/>
    <lineage>
        <taxon>Bacteria</taxon>
        <taxon>Pseudomonadati</taxon>
        <taxon>Bacteroidota</taxon>
        <taxon>Flavobacteriia</taxon>
        <taxon>Flavobacteriales</taxon>
        <taxon>Flavobacteriaceae</taxon>
        <taxon>Flavobacterium</taxon>
    </lineage>
</organism>
<evidence type="ECO:0000313" key="2">
    <source>
        <dbReference type="EMBL" id="MFC4749851.1"/>
    </source>
</evidence>
<gene>
    <name evidence="2" type="ORF">ACFO5S_20530</name>
</gene>
<name>A0ABV9PJT7_9FLAO</name>
<dbReference type="EMBL" id="JBHSGV010000009">
    <property type="protein sequence ID" value="MFC4749851.1"/>
    <property type="molecule type" value="Genomic_DNA"/>
</dbReference>
<feature type="transmembrane region" description="Helical" evidence="1">
    <location>
        <begin position="56"/>
        <end position="75"/>
    </location>
</feature>
<keyword evidence="1" id="KW-0472">Membrane</keyword>
<feature type="transmembrane region" description="Helical" evidence="1">
    <location>
        <begin position="12"/>
        <end position="36"/>
    </location>
</feature>
<evidence type="ECO:0000313" key="3">
    <source>
        <dbReference type="Proteomes" id="UP001595935"/>
    </source>
</evidence>
<proteinExistence type="predicted"/>
<dbReference type="Proteomes" id="UP001595935">
    <property type="component" value="Unassembled WGS sequence"/>
</dbReference>
<keyword evidence="3" id="KW-1185">Reference proteome</keyword>
<evidence type="ECO:0000256" key="1">
    <source>
        <dbReference type="SAM" id="Phobius"/>
    </source>
</evidence>
<feature type="transmembrane region" description="Helical" evidence="1">
    <location>
        <begin position="87"/>
        <end position="103"/>
    </location>
</feature>
<keyword evidence="1" id="KW-0812">Transmembrane</keyword>
<protein>
    <submittedName>
        <fullName evidence="2">Uncharacterized protein</fullName>
    </submittedName>
</protein>
<sequence>MKQIFQNKTIQVLKKALFIGLILFTISFIQICWFMGGFSNRISTGFLDCSFIENVYLMSLSTAAFLTIVLLLLSLGNKMFLESTIKLISLISICFFLNYTILVDGESSWNTYAFKDELVYIFSLSIVPVLVLSIAAAVWINYISKVNHKQN</sequence>
<keyword evidence="1" id="KW-1133">Transmembrane helix</keyword>